<keyword evidence="1" id="KW-0472">Membrane</keyword>
<keyword evidence="3" id="KW-1185">Reference proteome</keyword>
<sequence>MPLLAAVWLGTNAAVWLGTQSRATTQLVDSNTCVPRRLWLITGFLWGIAKFVVSFSKTVLARCERGERLRKLIRFQKGWWKGARRKPSLRNGSNPSSSEPLSANGWCMRMVNKWLL</sequence>
<reference evidence="2" key="2">
    <citation type="submission" date="2025-09" db="UniProtKB">
        <authorList>
            <consortium name="Ensembl"/>
        </authorList>
    </citation>
    <scope>IDENTIFICATION</scope>
</reference>
<feature type="transmembrane region" description="Helical" evidence="1">
    <location>
        <begin position="39"/>
        <end position="60"/>
    </location>
</feature>
<evidence type="ECO:0000256" key="1">
    <source>
        <dbReference type="SAM" id="Phobius"/>
    </source>
</evidence>
<dbReference type="Proteomes" id="UP000694407">
    <property type="component" value="Unplaced"/>
</dbReference>
<evidence type="ECO:0000313" key="3">
    <source>
        <dbReference type="Proteomes" id="UP000694407"/>
    </source>
</evidence>
<protein>
    <submittedName>
        <fullName evidence="2">Uncharacterized protein</fullName>
    </submittedName>
</protein>
<dbReference type="Ensembl" id="ENSMMMT00000030376.1">
    <property type="protein sequence ID" value="ENSMMMP00000026846.1"/>
    <property type="gene ID" value="ENSMMMG00000023487.1"/>
</dbReference>
<keyword evidence="1" id="KW-1133">Transmembrane helix</keyword>
<dbReference type="AlphaFoldDB" id="A0A8C6A8J8"/>
<reference evidence="2" key="1">
    <citation type="submission" date="2025-08" db="UniProtKB">
        <authorList>
            <consortium name="Ensembl"/>
        </authorList>
    </citation>
    <scope>IDENTIFICATION</scope>
</reference>
<evidence type="ECO:0000313" key="2">
    <source>
        <dbReference type="Ensembl" id="ENSMMMP00000026846.1"/>
    </source>
</evidence>
<keyword evidence="1" id="KW-0812">Transmembrane</keyword>
<proteinExistence type="predicted"/>
<organism evidence="2 3">
    <name type="scientific">Marmota marmota marmota</name>
    <name type="common">Alpine marmot</name>
    <dbReference type="NCBI Taxonomy" id="9994"/>
    <lineage>
        <taxon>Eukaryota</taxon>
        <taxon>Metazoa</taxon>
        <taxon>Chordata</taxon>
        <taxon>Craniata</taxon>
        <taxon>Vertebrata</taxon>
        <taxon>Euteleostomi</taxon>
        <taxon>Mammalia</taxon>
        <taxon>Eutheria</taxon>
        <taxon>Euarchontoglires</taxon>
        <taxon>Glires</taxon>
        <taxon>Rodentia</taxon>
        <taxon>Sciuromorpha</taxon>
        <taxon>Sciuridae</taxon>
        <taxon>Xerinae</taxon>
        <taxon>Marmotini</taxon>
        <taxon>Marmota</taxon>
    </lineage>
</organism>
<accession>A0A8C6A8J8</accession>
<name>A0A8C6A8J8_MARMA</name>